<evidence type="ECO:0000313" key="1">
    <source>
        <dbReference type="EMBL" id="SDW45452.1"/>
    </source>
</evidence>
<dbReference type="Proteomes" id="UP000182573">
    <property type="component" value="Unassembled WGS sequence"/>
</dbReference>
<evidence type="ECO:0000313" key="2">
    <source>
        <dbReference type="Proteomes" id="UP000182573"/>
    </source>
</evidence>
<organism evidence="1 2">
    <name type="scientific">Haloarcula vallismortis</name>
    <name type="common">Halobacterium vallismortis</name>
    <dbReference type="NCBI Taxonomy" id="28442"/>
    <lineage>
        <taxon>Archaea</taxon>
        <taxon>Methanobacteriati</taxon>
        <taxon>Methanobacteriota</taxon>
        <taxon>Stenosarchaea group</taxon>
        <taxon>Halobacteria</taxon>
        <taxon>Halobacteriales</taxon>
        <taxon>Haloarculaceae</taxon>
        <taxon>Haloarcula</taxon>
    </lineage>
</organism>
<dbReference type="AlphaFoldDB" id="A0A1H2TNN9"/>
<reference evidence="1 2" key="1">
    <citation type="submission" date="2016-10" db="EMBL/GenBank/DDBJ databases">
        <authorList>
            <person name="de Groot N.N."/>
        </authorList>
    </citation>
    <scope>NUCLEOTIDE SEQUENCE [LARGE SCALE GENOMIC DNA]</scope>
    <source>
        <strain evidence="1 2">DSM 3756</strain>
    </source>
</reference>
<name>A0A1H2TNN9_HALVA</name>
<sequence>MDDAEKTLDLLNSIDKPREFHQKMEEYGETIEEGDT</sequence>
<dbReference type="EMBL" id="FNOF01000003">
    <property type="protein sequence ID" value="SDW45452.1"/>
    <property type="molecule type" value="Genomic_DNA"/>
</dbReference>
<accession>A0A1H2TNN9</accession>
<proteinExistence type="predicted"/>
<gene>
    <name evidence="1" type="ORF">SAMN05443574_103319</name>
</gene>
<protein>
    <submittedName>
        <fullName evidence="1">Uncharacterized protein</fullName>
    </submittedName>
</protein>